<evidence type="ECO:0000259" key="2">
    <source>
        <dbReference type="PROSITE" id="PS50891"/>
    </source>
</evidence>
<dbReference type="PANTHER" id="PTHR31301">
    <property type="entry name" value="LOB DOMAIN-CONTAINING PROTEIN 4-RELATED"/>
    <property type="match status" value="1"/>
</dbReference>
<feature type="domain" description="LOB" evidence="2">
    <location>
        <begin position="5"/>
        <end position="106"/>
    </location>
</feature>
<dbReference type="EMBL" id="JAQQAF010000001">
    <property type="protein sequence ID" value="KAJ8511620.1"/>
    <property type="molecule type" value="Genomic_DNA"/>
</dbReference>
<organism evidence="3 4">
    <name type="scientific">Ensete ventricosum</name>
    <name type="common">Abyssinian banana</name>
    <name type="synonym">Musa ensete</name>
    <dbReference type="NCBI Taxonomy" id="4639"/>
    <lineage>
        <taxon>Eukaryota</taxon>
        <taxon>Viridiplantae</taxon>
        <taxon>Streptophyta</taxon>
        <taxon>Embryophyta</taxon>
        <taxon>Tracheophyta</taxon>
        <taxon>Spermatophyta</taxon>
        <taxon>Magnoliopsida</taxon>
        <taxon>Liliopsida</taxon>
        <taxon>Zingiberales</taxon>
        <taxon>Musaceae</taxon>
        <taxon>Ensete</taxon>
    </lineage>
</organism>
<reference evidence="3 4" key="1">
    <citation type="submission" date="2022-12" db="EMBL/GenBank/DDBJ databases">
        <title>Chromosome-scale assembly of the Ensete ventricosum genome.</title>
        <authorList>
            <person name="Dussert Y."/>
            <person name="Stocks J."/>
            <person name="Wendawek A."/>
            <person name="Woldeyes F."/>
            <person name="Nichols R.A."/>
            <person name="Borrell J.S."/>
        </authorList>
    </citation>
    <scope>NUCLEOTIDE SEQUENCE [LARGE SCALE GENOMIC DNA]</scope>
    <source>
        <strain evidence="4">cv. Maze</strain>
        <tissue evidence="3">Seeds</tissue>
    </source>
</reference>
<comment type="caution">
    <text evidence="3">The sequence shown here is derived from an EMBL/GenBank/DDBJ whole genome shotgun (WGS) entry which is preliminary data.</text>
</comment>
<dbReference type="PANTHER" id="PTHR31301:SF153">
    <property type="entry name" value="LOB DOMAIN-CONTAINING PROTEIN 26"/>
    <property type="match status" value="1"/>
</dbReference>
<name>A0AAV8RWU8_ENSVE</name>
<gene>
    <name evidence="3" type="ORF">OPV22_002054</name>
</gene>
<keyword evidence="4" id="KW-1185">Reference proteome</keyword>
<accession>A0AAV8RWU8</accession>
<dbReference type="Pfam" id="PF03195">
    <property type="entry name" value="LOB"/>
    <property type="match status" value="1"/>
</dbReference>
<dbReference type="PROSITE" id="PS50891">
    <property type="entry name" value="LOB"/>
    <property type="match status" value="1"/>
</dbReference>
<protein>
    <recommendedName>
        <fullName evidence="2">LOB domain-containing protein</fullName>
    </recommendedName>
</protein>
<proteinExistence type="inferred from homology"/>
<dbReference type="AlphaFoldDB" id="A0AAV8RWU8"/>
<sequence>MSNPTRCAACRYLRRRCCEDCALAPYFPSANPHRFACVHRIFGASNVARMLQQIPVEQRRQAADAIAMEAYWRVQDPVYGSVGVISMLQREISVAQCELAETQAQITMYASQAQSQPNQIAAAQCLVEDVHLVPSQPSQPPFPGLYQRDDIPQETLQRHF</sequence>
<dbReference type="Proteomes" id="UP001222027">
    <property type="component" value="Unassembled WGS sequence"/>
</dbReference>
<dbReference type="InterPro" id="IPR004883">
    <property type="entry name" value="LOB"/>
</dbReference>
<evidence type="ECO:0000313" key="4">
    <source>
        <dbReference type="Proteomes" id="UP001222027"/>
    </source>
</evidence>
<evidence type="ECO:0000313" key="3">
    <source>
        <dbReference type="EMBL" id="KAJ8511620.1"/>
    </source>
</evidence>
<comment type="similarity">
    <text evidence="1">Belongs to the LOB domain-containing protein family.</text>
</comment>
<evidence type="ECO:0000256" key="1">
    <source>
        <dbReference type="ARBA" id="ARBA00005474"/>
    </source>
</evidence>